<dbReference type="RefSeq" id="WP_150784171.1">
    <property type="nucleotide sequence ID" value="NZ_CABVII010000011.1"/>
</dbReference>
<dbReference type="EMBL" id="CABVII010000011">
    <property type="protein sequence ID" value="VVP01191.1"/>
    <property type="molecule type" value="Genomic_DNA"/>
</dbReference>
<accession>A0A5E7KK60</accession>
<dbReference type="AlphaFoldDB" id="A0A5E7KK60"/>
<organism evidence="1 2">
    <name type="scientific">Pseudomonas fluorescens</name>
    <dbReference type="NCBI Taxonomy" id="294"/>
    <lineage>
        <taxon>Bacteria</taxon>
        <taxon>Pseudomonadati</taxon>
        <taxon>Pseudomonadota</taxon>
        <taxon>Gammaproteobacteria</taxon>
        <taxon>Pseudomonadales</taxon>
        <taxon>Pseudomonadaceae</taxon>
        <taxon>Pseudomonas</taxon>
    </lineage>
</organism>
<proteinExistence type="predicted"/>
<dbReference type="Proteomes" id="UP000385207">
    <property type="component" value="Unassembled WGS sequence"/>
</dbReference>
<sequence length="104" mass="10351">MAKNYSGAGKSISIISPTGGTTAGVPLVILDTVMIPLDTTVKDQLVTVVLDGAWRLPVTGALKMGAKVSVLAGVLVAAGTASSVPFGKLLTDAVGGFAEGLLIQ</sequence>
<evidence type="ECO:0000313" key="2">
    <source>
        <dbReference type="Proteomes" id="UP000385207"/>
    </source>
</evidence>
<dbReference type="OrthoDB" id="7023969at2"/>
<reference evidence="1 2" key="1">
    <citation type="submission" date="2019-09" db="EMBL/GenBank/DDBJ databases">
        <authorList>
            <person name="Chandra G."/>
            <person name="Truman W A."/>
        </authorList>
    </citation>
    <scope>NUCLEOTIDE SEQUENCE [LARGE SCALE GENOMIC DNA]</scope>
    <source>
        <strain evidence="1">PS862</strain>
    </source>
</reference>
<evidence type="ECO:0000313" key="1">
    <source>
        <dbReference type="EMBL" id="VVP01191.1"/>
    </source>
</evidence>
<protein>
    <submittedName>
        <fullName evidence="1">Uncharacterized protein</fullName>
    </submittedName>
</protein>
<name>A0A5E7KK60_PSEFL</name>
<gene>
    <name evidence="1" type="ORF">PS862_02855</name>
</gene>